<feature type="transmembrane region" description="Helical" evidence="1">
    <location>
        <begin position="26"/>
        <end position="48"/>
    </location>
</feature>
<evidence type="ECO:0000256" key="1">
    <source>
        <dbReference type="SAM" id="Phobius"/>
    </source>
</evidence>
<dbReference type="WBParaSite" id="SVE_0980900.1">
    <property type="protein sequence ID" value="SVE_0980900.1"/>
    <property type="gene ID" value="SVE_0980900"/>
</dbReference>
<dbReference type="Proteomes" id="UP000035680">
    <property type="component" value="Unassembled WGS sequence"/>
</dbReference>
<evidence type="ECO:0000313" key="2">
    <source>
        <dbReference type="Proteomes" id="UP000035680"/>
    </source>
</evidence>
<accession>A0A0K0FL94</accession>
<keyword evidence="2" id="KW-1185">Reference proteome</keyword>
<evidence type="ECO:0000313" key="3">
    <source>
        <dbReference type="WBParaSite" id="SVE_0980900.1"/>
    </source>
</evidence>
<dbReference type="AlphaFoldDB" id="A0A0K0FL94"/>
<keyword evidence="1" id="KW-0472">Membrane</keyword>
<keyword evidence="1" id="KW-1133">Transmembrane helix</keyword>
<sequence length="298" mass="34670">MNKSRPTALPVDTTESQIKSISTSDIIFYTVCGVLALIILIVFITIFWKKCRKRNSKDRICKVKIADKRRARATKRYLKKHKSIRILVDKIGLPKLDKSKKKSSKNIGKIGKIKNNNISVDKSDSKKIRPQKINEQEFKRIGKPKIFVKSKENCQNLEENKNMCENKEILKSKLNVVKKENVNYHDVGRSSDNSDNIFLKLEHNLPSTLVNYPSDNRKYESLKNYDDLSYMEKEIYGPPTNEFNFENPQNRKMCQIHGKNERVSIFTLHGNNKAWIRNEDQFSDFSFQISTDSSENSK</sequence>
<name>A0A0K0FL94_STRVS</name>
<reference evidence="2" key="1">
    <citation type="submission" date="2014-07" db="EMBL/GenBank/DDBJ databases">
        <authorList>
            <person name="Martin A.A"/>
            <person name="De Silva N."/>
        </authorList>
    </citation>
    <scope>NUCLEOTIDE SEQUENCE</scope>
</reference>
<keyword evidence="1" id="KW-0812">Transmembrane</keyword>
<protein>
    <submittedName>
        <fullName evidence="3">Uncharacterized protein</fullName>
    </submittedName>
</protein>
<reference evidence="3" key="2">
    <citation type="submission" date="2015-08" db="UniProtKB">
        <authorList>
            <consortium name="WormBaseParasite"/>
        </authorList>
    </citation>
    <scope>IDENTIFICATION</scope>
</reference>
<proteinExistence type="predicted"/>
<organism evidence="2 3">
    <name type="scientific">Strongyloides venezuelensis</name>
    <name type="common">Threadworm</name>
    <dbReference type="NCBI Taxonomy" id="75913"/>
    <lineage>
        <taxon>Eukaryota</taxon>
        <taxon>Metazoa</taxon>
        <taxon>Ecdysozoa</taxon>
        <taxon>Nematoda</taxon>
        <taxon>Chromadorea</taxon>
        <taxon>Rhabditida</taxon>
        <taxon>Tylenchina</taxon>
        <taxon>Panagrolaimomorpha</taxon>
        <taxon>Strongyloidoidea</taxon>
        <taxon>Strongyloididae</taxon>
        <taxon>Strongyloides</taxon>
    </lineage>
</organism>